<comment type="caution">
    <text evidence="1">The sequence shown here is derived from an EMBL/GenBank/DDBJ whole genome shotgun (WGS) entry which is preliminary data.</text>
</comment>
<accession>A0A9D1QDJ9</accession>
<dbReference type="AlphaFoldDB" id="A0A9D1QDJ9"/>
<evidence type="ECO:0000313" key="1">
    <source>
        <dbReference type="EMBL" id="HIW10543.1"/>
    </source>
</evidence>
<dbReference type="Proteomes" id="UP000823926">
    <property type="component" value="Unassembled WGS sequence"/>
</dbReference>
<gene>
    <name evidence="1" type="ORF">H9888_03480</name>
</gene>
<reference evidence="1" key="2">
    <citation type="submission" date="2021-04" db="EMBL/GenBank/DDBJ databases">
        <authorList>
            <person name="Gilroy R."/>
        </authorList>
    </citation>
    <scope>NUCLEOTIDE SEQUENCE</scope>
    <source>
        <strain evidence="1">ChiBcec15-1070</strain>
    </source>
</reference>
<name>A0A9D1QDJ9_9BACT</name>
<proteinExistence type="predicted"/>
<dbReference type="EMBL" id="DXHL01000019">
    <property type="protein sequence ID" value="HIW10543.1"/>
    <property type="molecule type" value="Genomic_DNA"/>
</dbReference>
<reference evidence="1" key="1">
    <citation type="journal article" date="2021" name="PeerJ">
        <title>Extensive microbial diversity within the chicken gut microbiome revealed by metagenomics and culture.</title>
        <authorList>
            <person name="Gilroy R."/>
            <person name="Ravi A."/>
            <person name="Getino M."/>
            <person name="Pursley I."/>
            <person name="Horton D.L."/>
            <person name="Alikhan N.F."/>
            <person name="Baker D."/>
            <person name="Gharbi K."/>
            <person name="Hall N."/>
            <person name="Watson M."/>
            <person name="Adriaenssens E.M."/>
            <person name="Foster-Nyarko E."/>
            <person name="Jarju S."/>
            <person name="Secka A."/>
            <person name="Antonio M."/>
            <person name="Oren A."/>
            <person name="Chaudhuri R.R."/>
            <person name="La Ragione R."/>
            <person name="Hildebrand F."/>
            <person name="Pallen M.J."/>
        </authorList>
    </citation>
    <scope>NUCLEOTIDE SEQUENCE</scope>
    <source>
        <strain evidence="1">ChiBcec15-1070</strain>
    </source>
</reference>
<protein>
    <submittedName>
        <fullName evidence="1">DUF4296 domain-containing protein</fullName>
    </submittedName>
</protein>
<sequence>MKRNHPYHTARNNTPRRKVHWRRVAVFCLLTIAAVLAACSEKPKAIPDHTMRSIMREMLISQAVLRVDKSLTADKPLDSLDVHTAVLQKYGYTLEDFRYTIREMSMRKSNPLANILEGVAADIKRSSEVAEGRYRQMLRIDSMAQARTCDTVFRSDTTLVGSLHNYKIVYTGVNSSDSLVPVGTYKIMFDYSTGSHARSYTKSLRSKKTPREGKAIENTIWLQTARDTTHYESEIDITTDTKQLDIWLQEIQRRDIPKDTCYLTGVRLIYYRPAQQARAILLRHFTGFPDQLEAYYEQRYTDTTSLPRGTIPFAPQR</sequence>
<evidence type="ECO:0000313" key="2">
    <source>
        <dbReference type="Proteomes" id="UP000823926"/>
    </source>
</evidence>
<organism evidence="1 2">
    <name type="scientific">Candidatus Rikenella faecigallinarum</name>
    <dbReference type="NCBI Taxonomy" id="2838745"/>
    <lineage>
        <taxon>Bacteria</taxon>
        <taxon>Pseudomonadati</taxon>
        <taxon>Bacteroidota</taxon>
        <taxon>Bacteroidia</taxon>
        <taxon>Bacteroidales</taxon>
        <taxon>Rikenellaceae</taxon>
        <taxon>Rikenella</taxon>
    </lineage>
</organism>